<dbReference type="InterPro" id="IPR036249">
    <property type="entry name" value="Thioredoxin-like_sf"/>
</dbReference>
<dbReference type="Proteomes" id="UP000095767">
    <property type="component" value="Unassembled WGS sequence"/>
</dbReference>
<feature type="region of interest" description="Disordered" evidence="1">
    <location>
        <begin position="1"/>
        <end position="40"/>
    </location>
</feature>
<dbReference type="EMBL" id="LWDX02011217">
    <property type="protein sequence ID" value="OEL35725.1"/>
    <property type="molecule type" value="Genomic_DNA"/>
</dbReference>
<protein>
    <recommendedName>
        <fullName evidence="5">Thioredoxin-like fold domain-containing protein</fullName>
    </recommendedName>
</protein>
<comment type="caution">
    <text evidence="3">The sequence shown here is derived from an EMBL/GenBank/DDBJ whole genome shotgun (WGS) entry which is preliminary data.</text>
</comment>
<keyword evidence="2" id="KW-1133">Transmembrane helix</keyword>
<dbReference type="CDD" id="cd02972">
    <property type="entry name" value="DsbA_family"/>
    <property type="match status" value="1"/>
</dbReference>
<dbReference type="PANTHER" id="PTHR33875:SF2">
    <property type="entry name" value="ACR183CP"/>
    <property type="match status" value="1"/>
</dbReference>
<dbReference type="Gene3D" id="3.40.30.10">
    <property type="entry name" value="Glutaredoxin"/>
    <property type="match status" value="2"/>
</dbReference>
<keyword evidence="4" id="KW-1185">Reference proteome</keyword>
<feature type="compositionally biased region" description="Basic and acidic residues" evidence="1">
    <location>
        <begin position="11"/>
        <end position="25"/>
    </location>
</feature>
<organism evidence="3 4">
    <name type="scientific">Dichanthelium oligosanthes</name>
    <dbReference type="NCBI Taxonomy" id="888268"/>
    <lineage>
        <taxon>Eukaryota</taxon>
        <taxon>Viridiplantae</taxon>
        <taxon>Streptophyta</taxon>
        <taxon>Embryophyta</taxon>
        <taxon>Tracheophyta</taxon>
        <taxon>Spermatophyta</taxon>
        <taxon>Magnoliopsida</taxon>
        <taxon>Liliopsida</taxon>
        <taxon>Poales</taxon>
        <taxon>Poaceae</taxon>
        <taxon>PACMAD clade</taxon>
        <taxon>Panicoideae</taxon>
        <taxon>Panicodae</taxon>
        <taxon>Paniceae</taxon>
        <taxon>Dichantheliinae</taxon>
        <taxon>Dichanthelium</taxon>
    </lineage>
</organism>
<reference evidence="3 4" key="1">
    <citation type="submission" date="2016-09" db="EMBL/GenBank/DDBJ databases">
        <title>The draft genome of Dichanthelium oligosanthes: A C3 panicoid grass species.</title>
        <authorList>
            <person name="Studer A.J."/>
            <person name="Schnable J.C."/>
            <person name="Brutnell T.P."/>
        </authorList>
    </citation>
    <scope>NUCLEOTIDE SEQUENCE [LARGE SCALE GENOMIC DNA]</scope>
    <source>
        <strain evidence="4">cv. Kellogg 1175</strain>
        <tissue evidence="3">Leaf</tissue>
    </source>
</reference>
<dbReference type="AlphaFoldDB" id="A0A1E5WE99"/>
<dbReference type="OrthoDB" id="37297at2759"/>
<evidence type="ECO:0000313" key="3">
    <source>
        <dbReference type="EMBL" id="OEL35725.1"/>
    </source>
</evidence>
<evidence type="ECO:0000313" key="4">
    <source>
        <dbReference type="Proteomes" id="UP000095767"/>
    </source>
</evidence>
<evidence type="ECO:0000256" key="1">
    <source>
        <dbReference type="SAM" id="MobiDB-lite"/>
    </source>
</evidence>
<proteinExistence type="predicted"/>
<keyword evidence="2" id="KW-0812">Transmembrane</keyword>
<dbReference type="PANTHER" id="PTHR33875">
    <property type="entry name" value="OS09G0542200 PROTEIN"/>
    <property type="match status" value="1"/>
</dbReference>
<keyword evidence="2" id="KW-0472">Membrane</keyword>
<dbReference type="SUPFAM" id="SSF52833">
    <property type="entry name" value="Thioredoxin-like"/>
    <property type="match status" value="2"/>
</dbReference>
<accession>A0A1E5WE99</accession>
<sequence>MKTQASESEEEREKDLEFHDRRRCDFLSSSSPPLPISGTKRRLASTRIGRELTRMARAPRAPLLRRLLLLAALAASCSYYLLVLQAQASAPPRYDGFAYGGGAAAAWKDAILVEAFLDPLCPDSRDAWHPLKLAVERYAPRVSLIVHPFPLPYHTYAFHACRALYIANKLNSSSTYPLLELFFKNQEKFYNSATSSLTSPDVAVEMSKMAAQAVGNSVSEFLSGFSDARTDSAARVSFKAQAPVPLRYDGFNYSNGAGASWKDHVMLEAFWDPVCPDSRDSWPPLKQALARYGSSISIAHTFALPYHTWSFYSCRALYIAQKLNSSSVFPLWELFFNQVHCIPRYNTAAEHVITVGPKPSITAVIGAGSEFGSDE</sequence>
<gene>
    <name evidence="3" type="ORF">BAE44_0003256</name>
</gene>
<evidence type="ECO:0008006" key="5">
    <source>
        <dbReference type="Google" id="ProtNLM"/>
    </source>
</evidence>
<feature type="transmembrane region" description="Helical" evidence="2">
    <location>
        <begin position="63"/>
        <end position="82"/>
    </location>
</feature>
<dbReference type="STRING" id="888268.A0A1E5WE99"/>
<evidence type="ECO:0000256" key="2">
    <source>
        <dbReference type="SAM" id="Phobius"/>
    </source>
</evidence>
<name>A0A1E5WE99_9POAL</name>